<evidence type="ECO:0000313" key="2">
    <source>
        <dbReference type="EMBL" id="GCE25502.1"/>
    </source>
</evidence>
<comment type="caution">
    <text evidence="2">The sequence shown here is derived from an EMBL/GenBank/DDBJ whole genome shotgun (WGS) entry which is preliminary data.</text>
</comment>
<dbReference type="EMBL" id="BIFT01000001">
    <property type="protein sequence ID" value="GCE25502.1"/>
    <property type="molecule type" value="Genomic_DNA"/>
</dbReference>
<keyword evidence="1" id="KW-0472">Membrane</keyword>
<feature type="transmembrane region" description="Helical" evidence="1">
    <location>
        <begin position="103"/>
        <end position="127"/>
    </location>
</feature>
<dbReference type="Proteomes" id="UP000287171">
    <property type="component" value="Unassembled WGS sequence"/>
</dbReference>
<accession>A0A402B2C5</accession>
<sequence>MASVLILAMCAFPTSFETLWQEATFCGVVLIITASLIFWQKRSLKQFGYALLIGSTLVGGIWSFVLASVTSRNYLICAGVPGAGADLVRRADESYHTLLVFEAVVGATCIMTLILVLISVFSLYFAYRRREALILMTD</sequence>
<feature type="transmembrane region" description="Helical" evidence="1">
    <location>
        <begin position="46"/>
        <end position="65"/>
    </location>
</feature>
<feature type="transmembrane region" description="Helical" evidence="1">
    <location>
        <begin position="20"/>
        <end position="39"/>
    </location>
</feature>
<organism evidence="2 3">
    <name type="scientific">Dictyobacter alpinus</name>
    <dbReference type="NCBI Taxonomy" id="2014873"/>
    <lineage>
        <taxon>Bacteria</taxon>
        <taxon>Bacillati</taxon>
        <taxon>Chloroflexota</taxon>
        <taxon>Ktedonobacteria</taxon>
        <taxon>Ktedonobacterales</taxon>
        <taxon>Dictyobacteraceae</taxon>
        <taxon>Dictyobacter</taxon>
    </lineage>
</organism>
<keyword evidence="1" id="KW-1133">Transmembrane helix</keyword>
<reference evidence="3" key="1">
    <citation type="submission" date="2018-12" db="EMBL/GenBank/DDBJ databases">
        <title>Tengunoibacter tsumagoiensis gen. nov., sp. nov., Dictyobacter kobayashii sp. nov., D. alpinus sp. nov., and D. joshuensis sp. nov. and description of Dictyobacteraceae fam. nov. within the order Ktedonobacterales isolated from Tengu-no-mugimeshi.</title>
        <authorList>
            <person name="Wang C.M."/>
            <person name="Zheng Y."/>
            <person name="Sakai Y."/>
            <person name="Toyoda A."/>
            <person name="Minakuchi Y."/>
            <person name="Abe K."/>
            <person name="Yokota A."/>
            <person name="Yabe S."/>
        </authorList>
    </citation>
    <scope>NUCLEOTIDE SEQUENCE [LARGE SCALE GENOMIC DNA]</scope>
    <source>
        <strain evidence="3">Uno16</strain>
    </source>
</reference>
<protein>
    <submittedName>
        <fullName evidence="2">Uncharacterized protein</fullName>
    </submittedName>
</protein>
<dbReference type="AlphaFoldDB" id="A0A402B2C5"/>
<evidence type="ECO:0000313" key="3">
    <source>
        <dbReference type="Proteomes" id="UP000287171"/>
    </source>
</evidence>
<gene>
    <name evidence="2" type="ORF">KDA_09860</name>
</gene>
<dbReference type="RefSeq" id="WP_126626078.1">
    <property type="nucleotide sequence ID" value="NZ_BIFT01000001.1"/>
</dbReference>
<evidence type="ECO:0000256" key="1">
    <source>
        <dbReference type="SAM" id="Phobius"/>
    </source>
</evidence>
<proteinExistence type="predicted"/>
<name>A0A402B2C5_9CHLR</name>
<keyword evidence="3" id="KW-1185">Reference proteome</keyword>
<keyword evidence="1" id="KW-0812">Transmembrane</keyword>